<keyword evidence="1" id="KW-0808">Transferase</keyword>
<dbReference type="InterPro" id="IPR041698">
    <property type="entry name" value="Methyltransf_25"/>
</dbReference>
<dbReference type="Gene3D" id="3.40.50.150">
    <property type="entry name" value="Vaccinia Virus protein VP39"/>
    <property type="match status" value="1"/>
</dbReference>
<evidence type="ECO:0000313" key="4">
    <source>
        <dbReference type="Proteomes" id="UP001523550"/>
    </source>
</evidence>
<dbReference type="GO" id="GO:0008168">
    <property type="term" value="F:methyltransferase activity"/>
    <property type="evidence" value="ECO:0007669"/>
    <property type="project" value="UniProtKB-KW"/>
</dbReference>
<dbReference type="PANTHER" id="PTHR43861">
    <property type="entry name" value="TRANS-ACONITATE 2-METHYLTRANSFERASE-RELATED"/>
    <property type="match status" value="1"/>
</dbReference>
<sequence>MSGNDPIDWYNQHGKEVAEGYERLDFAVVHNWLLYLLPEDRNATILDIGAGSGRDAAWLAERGHEVVAVEPSDTLLEEADRRHPHPRIRWLKDQLPGLAQTQRLGLQFDFILLSAVWMHVPPDERPHAFRQLVRTLKPGGRLALTLRHGPADAARGFHHVSIDEAVDLASKHNITIESLETNIPDVAGRRDATWSNILLNPEILHKR</sequence>
<gene>
    <name evidence="3" type="ORF">J2T60_001607</name>
</gene>
<dbReference type="CDD" id="cd02440">
    <property type="entry name" value="AdoMet_MTases"/>
    <property type="match status" value="1"/>
</dbReference>
<dbReference type="EMBL" id="JALJYF010000002">
    <property type="protein sequence ID" value="MCP1727607.1"/>
    <property type="molecule type" value="Genomic_DNA"/>
</dbReference>
<evidence type="ECO:0000313" key="3">
    <source>
        <dbReference type="EMBL" id="MCP1727607.1"/>
    </source>
</evidence>
<dbReference type="Proteomes" id="UP001523550">
    <property type="component" value="Unassembled WGS sequence"/>
</dbReference>
<keyword evidence="4" id="KW-1185">Reference proteome</keyword>
<evidence type="ECO:0000256" key="1">
    <source>
        <dbReference type="ARBA" id="ARBA00022679"/>
    </source>
</evidence>
<accession>A0ABT1G8H4</accession>
<dbReference type="GO" id="GO:0032259">
    <property type="term" value="P:methylation"/>
    <property type="evidence" value="ECO:0007669"/>
    <property type="project" value="UniProtKB-KW"/>
</dbReference>
<dbReference type="RefSeq" id="WP_253448067.1">
    <property type="nucleotide sequence ID" value="NZ_JALJYF010000002.1"/>
</dbReference>
<name>A0ABT1G8H4_9GAMM</name>
<comment type="caution">
    <text evidence="3">The sequence shown here is derived from an EMBL/GenBank/DDBJ whole genome shotgun (WGS) entry which is preliminary data.</text>
</comment>
<reference evidence="3 4" key="1">
    <citation type="submission" date="2022-03" db="EMBL/GenBank/DDBJ databases">
        <title>Genomic Encyclopedia of Type Strains, Phase III (KMG-III): the genomes of soil and plant-associated and newly described type strains.</title>
        <authorList>
            <person name="Whitman W."/>
        </authorList>
    </citation>
    <scope>NUCLEOTIDE SEQUENCE [LARGE SCALE GENOMIC DNA]</scope>
    <source>
        <strain evidence="3 4">BSker1</strain>
    </source>
</reference>
<protein>
    <submittedName>
        <fullName evidence="3">SAM-dependent methyltransferase</fullName>
    </submittedName>
</protein>
<proteinExistence type="predicted"/>
<dbReference type="Pfam" id="PF13649">
    <property type="entry name" value="Methyltransf_25"/>
    <property type="match status" value="1"/>
</dbReference>
<evidence type="ECO:0000259" key="2">
    <source>
        <dbReference type="Pfam" id="PF13649"/>
    </source>
</evidence>
<organism evidence="3 4">
    <name type="scientific">Natronospira proteinivora</name>
    <dbReference type="NCBI Taxonomy" id="1807133"/>
    <lineage>
        <taxon>Bacteria</taxon>
        <taxon>Pseudomonadati</taxon>
        <taxon>Pseudomonadota</taxon>
        <taxon>Gammaproteobacteria</taxon>
        <taxon>Natronospirales</taxon>
        <taxon>Natronospiraceae</taxon>
        <taxon>Natronospira</taxon>
    </lineage>
</organism>
<dbReference type="SUPFAM" id="SSF53335">
    <property type="entry name" value="S-adenosyl-L-methionine-dependent methyltransferases"/>
    <property type="match status" value="1"/>
</dbReference>
<feature type="domain" description="Methyltransferase" evidence="2">
    <location>
        <begin position="45"/>
        <end position="140"/>
    </location>
</feature>
<dbReference type="InterPro" id="IPR029063">
    <property type="entry name" value="SAM-dependent_MTases_sf"/>
</dbReference>
<keyword evidence="3" id="KW-0489">Methyltransferase</keyword>